<organism evidence="1 2">
    <name type="scientific">Microbacterium oleivorans</name>
    <dbReference type="NCBI Taxonomy" id="273677"/>
    <lineage>
        <taxon>Bacteria</taxon>
        <taxon>Bacillati</taxon>
        <taxon>Actinomycetota</taxon>
        <taxon>Actinomycetes</taxon>
        <taxon>Micrococcales</taxon>
        <taxon>Microbacteriaceae</taxon>
        <taxon>Microbacterium</taxon>
    </lineage>
</organism>
<evidence type="ECO:0000313" key="2">
    <source>
        <dbReference type="Proteomes" id="UP000076998"/>
    </source>
</evidence>
<name>A0A177KCG8_9MICO</name>
<gene>
    <name evidence="1" type="ORF">AYL44_07450</name>
</gene>
<dbReference type="RefSeq" id="WP_064002656.1">
    <property type="nucleotide sequence ID" value="NZ_LSTV01000002.1"/>
</dbReference>
<sequence length="113" mass="12329">MPFRSKETLERWVDEFHEARGAGERIKVIVQDGTDGADTGLVVVPLENATVTIFMQPAEVGAASWRVTIEPQPDTTILNSHQLHAMAVELSVAAELCAYLEARSVGHEETAVD</sequence>
<accession>A0A177KCG8</accession>
<reference evidence="1 2" key="1">
    <citation type="submission" date="2016-02" db="EMBL/GenBank/DDBJ databases">
        <authorList>
            <person name="Wen L."/>
            <person name="He K."/>
            <person name="Yang H."/>
        </authorList>
    </citation>
    <scope>NUCLEOTIDE SEQUENCE [LARGE SCALE GENOMIC DNA]</scope>
    <source>
        <strain evidence="1 2">CD11_3</strain>
    </source>
</reference>
<dbReference type="EMBL" id="LSTV01000002">
    <property type="protein sequence ID" value="OAH50291.1"/>
    <property type="molecule type" value="Genomic_DNA"/>
</dbReference>
<protein>
    <submittedName>
        <fullName evidence="1">Uncharacterized protein</fullName>
    </submittedName>
</protein>
<proteinExistence type="predicted"/>
<dbReference type="AlphaFoldDB" id="A0A177KCG8"/>
<comment type="caution">
    <text evidence="1">The sequence shown here is derived from an EMBL/GenBank/DDBJ whole genome shotgun (WGS) entry which is preliminary data.</text>
</comment>
<dbReference type="OrthoDB" id="5023161at2"/>
<evidence type="ECO:0000313" key="1">
    <source>
        <dbReference type="EMBL" id="OAH50291.1"/>
    </source>
</evidence>
<dbReference type="Proteomes" id="UP000076998">
    <property type="component" value="Unassembled WGS sequence"/>
</dbReference>